<evidence type="ECO:0000313" key="9">
    <source>
        <dbReference type="EMBL" id="CAD8816941.1"/>
    </source>
</evidence>
<feature type="compositionally biased region" description="Low complexity" evidence="8">
    <location>
        <begin position="10"/>
        <end position="20"/>
    </location>
</feature>
<keyword evidence="5 6" id="KW-0472">Membrane</keyword>
<evidence type="ECO:0000256" key="8">
    <source>
        <dbReference type="SAM" id="MobiDB-lite"/>
    </source>
</evidence>
<evidence type="ECO:0000256" key="6">
    <source>
        <dbReference type="PROSITE-ProRule" id="PRU00282"/>
    </source>
</evidence>
<protein>
    <recommendedName>
        <fullName evidence="10">Solute carrier family 25 member 38 homolog</fullName>
    </recommendedName>
</protein>
<feature type="region of interest" description="Disordered" evidence="8">
    <location>
        <begin position="1"/>
        <end position="62"/>
    </location>
</feature>
<organism evidence="9">
    <name type="scientific">Timspurckia oligopyrenoides</name>
    <dbReference type="NCBI Taxonomy" id="708627"/>
    <lineage>
        <taxon>Eukaryota</taxon>
        <taxon>Rhodophyta</taxon>
        <taxon>Bangiophyceae</taxon>
        <taxon>Porphyridiales</taxon>
        <taxon>Porphyridiaceae</taxon>
        <taxon>Timspurckia</taxon>
    </lineage>
</organism>
<dbReference type="InterPro" id="IPR018108">
    <property type="entry name" value="MCP_transmembrane"/>
</dbReference>
<dbReference type="PRINTS" id="PR00926">
    <property type="entry name" value="MITOCARRIER"/>
</dbReference>
<sequence length="402" mass="44064">MSVDNRKNSSTDSSFTTDSSPANSIAQEQHDEDQQQQHWNQQSPPQQSQSQPSPFVESKKPRASANFYAGATSGLVTTFILQPLDVVKTRMQISSHFGRSVGVNNVLSIPDNAGVLATLKSIIASDGSTGLWRGTVPTVVRNMAGVGIYFVSLGKISDALRSVDGSLSATSTLIAGASARSFSASLLCPLSVIKTRFEAVELRSKYSGVFNALYVIARQEGFKGLFSGLTPMIARDAPYSAMYVLFYLRSKELLSASVGLPAGAGGGFDKHKGSKFVPRNASEKYRSMGVNFVSGLVGGGVATLLTQPQDVIKTRMQLSRHKPGRNDKYATVRQTLSRVFREEGLYGFFRGASPRFWKRCLGSAITWMIYEETVYFYESLLQVRSDNKDKSKRERKERLAQQ</sequence>
<evidence type="ECO:0000256" key="5">
    <source>
        <dbReference type="ARBA" id="ARBA00023136"/>
    </source>
</evidence>
<dbReference type="PANTHER" id="PTHR46181">
    <property type="entry name" value="MITOCHONDRIAL GLYCINE TRANSPORTER"/>
    <property type="match status" value="1"/>
</dbReference>
<dbReference type="GO" id="GO:1904983">
    <property type="term" value="P:glycine import into mitochondrion"/>
    <property type="evidence" value="ECO:0007669"/>
    <property type="project" value="TreeGrafter"/>
</dbReference>
<name>A0A7S0ZBV8_9RHOD</name>
<evidence type="ECO:0000256" key="4">
    <source>
        <dbReference type="ARBA" id="ARBA00022737"/>
    </source>
</evidence>
<evidence type="ECO:0000256" key="1">
    <source>
        <dbReference type="ARBA" id="ARBA00004141"/>
    </source>
</evidence>
<dbReference type="GO" id="GO:0015187">
    <property type="term" value="F:glycine transmembrane transporter activity"/>
    <property type="evidence" value="ECO:0007669"/>
    <property type="project" value="TreeGrafter"/>
</dbReference>
<dbReference type="GO" id="GO:0005739">
    <property type="term" value="C:mitochondrion"/>
    <property type="evidence" value="ECO:0007669"/>
    <property type="project" value="TreeGrafter"/>
</dbReference>
<feature type="repeat" description="Solcar" evidence="6">
    <location>
        <begin position="61"/>
        <end position="159"/>
    </location>
</feature>
<keyword evidence="2 7" id="KW-0813">Transport</keyword>
<comment type="subcellular location">
    <subcellularLocation>
        <location evidence="1">Membrane</location>
        <topology evidence="1">Multi-pass membrane protein</topology>
    </subcellularLocation>
</comment>
<dbReference type="Pfam" id="PF00153">
    <property type="entry name" value="Mito_carr"/>
    <property type="match status" value="3"/>
</dbReference>
<dbReference type="EMBL" id="HBFP01001830">
    <property type="protein sequence ID" value="CAD8816941.1"/>
    <property type="molecule type" value="Transcribed_RNA"/>
</dbReference>
<dbReference type="AlphaFoldDB" id="A0A7S0ZBV8"/>
<reference evidence="9" key="1">
    <citation type="submission" date="2021-01" db="EMBL/GenBank/DDBJ databases">
        <authorList>
            <person name="Corre E."/>
            <person name="Pelletier E."/>
            <person name="Niang G."/>
            <person name="Scheremetjew M."/>
            <person name="Finn R."/>
            <person name="Kale V."/>
            <person name="Holt S."/>
            <person name="Cochrane G."/>
            <person name="Meng A."/>
            <person name="Brown T."/>
            <person name="Cohen L."/>
        </authorList>
    </citation>
    <scope>NUCLEOTIDE SEQUENCE</scope>
    <source>
        <strain evidence="9">CCMP3278</strain>
    </source>
</reference>
<dbReference type="Gene3D" id="1.50.40.10">
    <property type="entry name" value="Mitochondrial carrier domain"/>
    <property type="match status" value="2"/>
</dbReference>
<proteinExistence type="inferred from homology"/>
<comment type="similarity">
    <text evidence="7">Belongs to the mitochondrial carrier (TC 2.A.29) family.</text>
</comment>
<dbReference type="PROSITE" id="PS50920">
    <property type="entry name" value="SOLCAR"/>
    <property type="match status" value="3"/>
</dbReference>
<evidence type="ECO:0000256" key="7">
    <source>
        <dbReference type="RuleBase" id="RU000488"/>
    </source>
</evidence>
<keyword evidence="4" id="KW-0677">Repeat</keyword>
<gene>
    <name evidence="9" type="ORF">TOLI1172_LOCUS1329</name>
</gene>
<evidence type="ECO:0000256" key="2">
    <source>
        <dbReference type="ARBA" id="ARBA00022448"/>
    </source>
</evidence>
<feature type="repeat" description="Solcar" evidence="6">
    <location>
        <begin position="167"/>
        <end position="253"/>
    </location>
</feature>
<dbReference type="PANTHER" id="PTHR46181:SF3">
    <property type="entry name" value="MITOCHONDRIAL GLYCINE TRANSPORTER"/>
    <property type="match status" value="1"/>
</dbReference>
<evidence type="ECO:0008006" key="10">
    <source>
        <dbReference type="Google" id="ProtNLM"/>
    </source>
</evidence>
<feature type="compositionally biased region" description="Low complexity" evidence="8">
    <location>
        <begin position="36"/>
        <end position="54"/>
    </location>
</feature>
<feature type="repeat" description="Solcar" evidence="6">
    <location>
        <begin position="286"/>
        <end position="376"/>
    </location>
</feature>
<keyword evidence="3 6" id="KW-0812">Transmembrane</keyword>
<dbReference type="InterPro" id="IPR023395">
    <property type="entry name" value="MCP_dom_sf"/>
</dbReference>
<evidence type="ECO:0000256" key="3">
    <source>
        <dbReference type="ARBA" id="ARBA00022692"/>
    </source>
</evidence>
<dbReference type="SUPFAM" id="SSF103506">
    <property type="entry name" value="Mitochondrial carrier"/>
    <property type="match status" value="1"/>
</dbReference>
<dbReference type="InterPro" id="IPR002067">
    <property type="entry name" value="MCP"/>
</dbReference>
<accession>A0A7S0ZBV8</accession>
<dbReference type="GO" id="GO:0016020">
    <property type="term" value="C:membrane"/>
    <property type="evidence" value="ECO:0007669"/>
    <property type="project" value="UniProtKB-SubCell"/>
</dbReference>